<dbReference type="Pfam" id="PF02875">
    <property type="entry name" value="Mur_ligase_C"/>
    <property type="match status" value="1"/>
</dbReference>
<comment type="PTM">
    <text evidence="7">Carboxylation is probably crucial for Mg(2+) binding and, consequently, for the gamma-phosphate positioning of ATP.</text>
</comment>
<evidence type="ECO:0000313" key="12">
    <source>
        <dbReference type="EMBL" id="TMQ73123.1"/>
    </source>
</evidence>
<comment type="function">
    <text evidence="7">Catalyzes the addition of meso-diaminopimelic acid to the nucleotide precursor UDP-N-acetylmuramoyl-L-alanyl-D-glutamate (UMAG) in the biosynthesis of bacterial cell-wall peptidoglycan.</text>
</comment>
<feature type="domain" description="Mur ligase central" evidence="11">
    <location>
        <begin position="107"/>
        <end position="318"/>
    </location>
</feature>
<comment type="pathway">
    <text evidence="7 8">Cell wall biogenesis; peptidoglycan biosynthesis.</text>
</comment>
<dbReference type="InterPro" id="IPR000713">
    <property type="entry name" value="Mur_ligase_N"/>
</dbReference>
<evidence type="ECO:0000259" key="11">
    <source>
        <dbReference type="Pfam" id="PF08245"/>
    </source>
</evidence>
<evidence type="ECO:0000256" key="7">
    <source>
        <dbReference type="HAMAP-Rule" id="MF_00208"/>
    </source>
</evidence>
<keyword evidence="3 7" id="KW-0133">Cell shape</keyword>
<evidence type="ECO:0000313" key="13">
    <source>
        <dbReference type="Proteomes" id="UP000319771"/>
    </source>
</evidence>
<dbReference type="InterPro" id="IPR036615">
    <property type="entry name" value="Mur_ligase_C_dom_sf"/>
</dbReference>
<dbReference type="GO" id="GO:0008360">
    <property type="term" value="P:regulation of cell shape"/>
    <property type="evidence" value="ECO:0007669"/>
    <property type="project" value="UniProtKB-KW"/>
</dbReference>
<keyword evidence="6 7" id="KW-0961">Cell wall biogenesis/degradation</keyword>
<feature type="binding site" evidence="7">
    <location>
        <position position="389"/>
    </location>
    <ligand>
        <name>meso-2,6-diaminopimelate</name>
        <dbReference type="ChEBI" id="CHEBI:57791"/>
    </ligand>
</feature>
<reference evidence="12 13" key="1">
    <citation type="journal article" date="2019" name="Nat. Microbiol.">
        <title>Mediterranean grassland soil C-N compound turnover is dependent on rainfall and depth, and is mediated by genomically divergent microorganisms.</title>
        <authorList>
            <person name="Diamond S."/>
            <person name="Andeer P.F."/>
            <person name="Li Z."/>
            <person name="Crits-Christoph A."/>
            <person name="Burstein D."/>
            <person name="Anantharaman K."/>
            <person name="Lane K.R."/>
            <person name="Thomas B.C."/>
            <person name="Pan C."/>
            <person name="Northen T.R."/>
            <person name="Banfield J.F."/>
        </authorList>
    </citation>
    <scope>NUCLEOTIDE SEQUENCE [LARGE SCALE GENOMIC DNA]</scope>
    <source>
        <strain evidence="12">WS_11</strain>
    </source>
</reference>
<protein>
    <recommendedName>
        <fullName evidence="7">UDP-N-acetylmuramoyl-L-alanyl-D-glutamate--2,6-diaminopimelate ligase</fullName>
        <ecNumber evidence="7">6.3.2.13</ecNumber>
    </recommendedName>
    <alternativeName>
        <fullName evidence="7">Meso-A2pm-adding enzyme</fullName>
    </alternativeName>
    <alternativeName>
        <fullName evidence="7">Meso-diaminopimelate-adding enzyme</fullName>
    </alternativeName>
    <alternativeName>
        <fullName evidence="7">UDP-MurNAc-L-Ala-D-Glu:meso-diaminopimelate ligase</fullName>
    </alternativeName>
    <alternativeName>
        <fullName evidence="7">UDP-MurNAc-tripeptide synthetase</fullName>
    </alternativeName>
    <alternativeName>
        <fullName evidence="7">UDP-N-acetylmuramyl-tripeptide synthetase</fullName>
    </alternativeName>
</protein>
<dbReference type="PANTHER" id="PTHR23135:SF4">
    <property type="entry name" value="UDP-N-ACETYLMURAMOYL-L-ALANYL-D-GLUTAMATE--2,6-DIAMINOPIMELATE LIGASE MURE HOMOLOG, CHLOROPLASTIC"/>
    <property type="match status" value="1"/>
</dbReference>
<dbReference type="PANTHER" id="PTHR23135">
    <property type="entry name" value="MUR LIGASE FAMILY MEMBER"/>
    <property type="match status" value="1"/>
</dbReference>
<keyword evidence="7 12" id="KW-0436">Ligase</keyword>
<evidence type="ECO:0000256" key="8">
    <source>
        <dbReference type="RuleBase" id="RU004135"/>
    </source>
</evidence>
<dbReference type="InterPro" id="IPR035911">
    <property type="entry name" value="MurE/MurF_N"/>
</dbReference>
<comment type="subcellular location">
    <subcellularLocation>
        <location evidence="7 8">Cytoplasm</location>
    </subcellularLocation>
</comment>
<comment type="caution">
    <text evidence="7">Lacks conserved residue(s) required for the propagation of feature annotation.</text>
</comment>
<keyword evidence="2 7" id="KW-0132">Cell division</keyword>
<comment type="caution">
    <text evidence="12">The sequence shown here is derived from an EMBL/GenBank/DDBJ whole genome shotgun (WGS) entry which is preliminary data.</text>
</comment>
<dbReference type="GO" id="GO:0000287">
    <property type="term" value="F:magnesium ion binding"/>
    <property type="evidence" value="ECO:0007669"/>
    <property type="project" value="UniProtKB-UniRule"/>
</dbReference>
<dbReference type="NCBIfam" id="TIGR01085">
    <property type="entry name" value="murE"/>
    <property type="match status" value="1"/>
</dbReference>
<evidence type="ECO:0000259" key="9">
    <source>
        <dbReference type="Pfam" id="PF01225"/>
    </source>
</evidence>
<dbReference type="GO" id="GO:0008765">
    <property type="term" value="F:UDP-N-acetylmuramoylalanyl-D-glutamate-2,6-diaminopimelate ligase activity"/>
    <property type="evidence" value="ECO:0007669"/>
    <property type="project" value="UniProtKB-UniRule"/>
</dbReference>
<organism evidence="12 13">
    <name type="scientific">Eiseniibacteriota bacterium</name>
    <dbReference type="NCBI Taxonomy" id="2212470"/>
    <lineage>
        <taxon>Bacteria</taxon>
        <taxon>Candidatus Eiseniibacteriota</taxon>
    </lineage>
</organism>
<dbReference type="NCBIfam" id="NF001124">
    <property type="entry name" value="PRK00139.1-2"/>
    <property type="match status" value="1"/>
</dbReference>
<keyword evidence="5 7" id="KW-0131">Cell cycle</keyword>
<feature type="domain" description="Mur ligase N-terminal catalytic" evidence="9">
    <location>
        <begin position="23"/>
        <end position="95"/>
    </location>
</feature>
<dbReference type="InterPro" id="IPR004101">
    <property type="entry name" value="Mur_ligase_C"/>
</dbReference>
<dbReference type="AlphaFoldDB" id="A0A538UB40"/>
<keyword evidence="7" id="KW-0460">Magnesium</keyword>
<feature type="binding site" evidence="7">
    <location>
        <position position="28"/>
    </location>
    <ligand>
        <name>UDP-N-acetyl-alpha-D-muramoyl-L-alanyl-D-glutamate</name>
        <dbReference type="ChEBI" id="CHEBI:83900"/>
    </ligand>
</feature>
<feature type="binding site" evidence="7">
    <location>
        <position position="463"/>
    </location>
    <ligand>
        <name>meso-2,6-diaminopimelate</name>
        <dbReference type="ChEBI" id="CHEBI:57791"/>
    </ligand>
</feature>
<dbReference type="Proteomes" id="UP000319771">
    <property type="component" value="Unassembled WGS sequence"/>
</dbReference>
<feature type="domain" description="Mur ligase C-terminal" evidence="10">
    <location>
        <begin position="340"/>
        <end position="465"/>
    </location>
</feature>
<dbReference type="InterPro" id="IPR013221">
    <property type="entry name" value="Mur_ligase_cen"/>
</dbReference>
<dbReference type="GO" id="GO:0005737">
    <property type="term" value="C:cytoplasm"/>
    <property type="evidence" value="ECO:0007669"/>
    <property type="project" value="UniProtKB-SubCell"/>
</dbReference>
<gene>
    <name evidence="7" type="primary">murE</name>
    <name evidence="12" type="ORF">E6K81_05615</name>
</gene>
<evidence type="ECO:0000256" key="3">
    <source>
        <dbReference type="ARBA" id="ARBA00022960"/>
    </source>
</evidence>
<comment type="catalytic activity">
    <reaction evidence="7">
        <text>UDP-N-acetyl-alpha-D-muramoyl-L-alanyl-D-glutamate + meso-2,6-diaminopimelate + ATP = UDP-N-acetyl-alpha-D-muramoyl-L-alanyl-gamma-D-glutamyl-meso-2,6-diaminopimelate + ADP + phosphate + H(+)</text>
        <dbReference type="Rhea" id="RHEA:23676"/>
        <dbReference type="ChEBI" id="CHEBI:15378"/>
        <dbReference type="ChEBI" id="CHEBI:30616"/>
        <dbReference type="ChEBI" id="CHEBI:43474"/>
        <dbReference type="ChEBI" id="CHEBI:57791"/>
        <dbReference type="ChEBI" id="CHEBI:83900"/>
        <dbReference type="ChEBI" id="CHEBI:83905"/>
        <dbReference type="ChEBI" id="CHEBI:456216"/>
        <dbReference type="EC" id="6.3.2.13"/>
    </reaction>
</comment>
<feature type="binding site" evidence="7">
    <location>
        <begin position="413"/>
        <end position="416"/>
    </location>
    <ligand>
        <name>meso-2,6-diaminopimelate</name>
        <dbReference type="ChEBI" id="CHEBI:57791"/>
    </ligand>
</feature>
<feature type="binding site" evidence="7">
    <location>
        <position position="186"/>
    </location>
    <ligand>
        <name>UDP-N-acetyl-alpha-D-muramoyl-L-alanyl-D-glutamate</name>
        <dbReference type="ChEBI" id="CHEBI:83900"/>
    </ligand>
</feature>
<dbReference type="UniPathway" id="UPA00219"/>
<dbReference type="SUPFAM" id="SSF63418">
    <property type="entry name" value="MurE/MurF N-terminal domain"/>
    <property type="match status" value="1"/>
</dbReference>
<feature type="short sequence motif" description="Meso-diaminopimelate recognition motif" evidence="7">
    <location>
        <begin position="413"/>
        <end position="416"/>
    </location>
</feature>
<evidence type="ECO:0000256" key="6">
    <source>
        <dbReference type="ARBA" id="ARBA00023316"/>
    </source>
</evidence>
<accession>A0A538UB40</accession>
<dbReference type="SUPFAM" id="SSF53623">
    <property type="entry name" value="MurD-like peptide ligases, catalytic domain"/>
    <property type="match status" value="1"/>
</dbReference>
<dbReference type="GO" id="GO:0071555">
    <property type="term" value="P:cell wall organization"/>
    <property type="evidence" value="ECO:0007669"/>
    <property type="project" value="UniProtKB-KW"/>
</dbReference>
<feature type="binding site" evidence="7">
    <location>
        <position position="184"/>
    </location>
    <ligand>
        <name>UDP-N-acetyl-alpha-D-muramoyl-L-alanyl-D-glutamate</name>
        <dbReference type="ChEBI" id="CHEBI:83900"/>
    </ligand>
</feature>
<dbReference type="GO" id="GO:0009252">
    <property type="term" value="P:peptidoglycan biosynthetic process"/>
    <property type="evidence" value="ECO:0007669"/>
    <property type="project" value="UniProtKB-UniRule"/>
</dbReference>
<dbReference type="HAMAP" id="MF_00208">
    <property type="entry name" value="MurE"/>
    <property type="match status" value="1"/>
</dbReference>
<feature type="binding site" evidence="7">
    <location>
        <position position="178"/>
    </location>
    <ligand>
        <name>UDP-N-acetyl-alpha-D-muramoyl-L-alanyl-D-glutamate</name>
        <dbReference type="ChEBI" id="CHEBI:83900"/>
    </ligand>
</feature>
<dbReference type="Pfam" id="PF01225">
    <property type="entry name" value="Mur_ligase"/>
    <property type="match status" value="1"/>
</dbReference>
<comment type="similarity">
    <text evidence="1 7">Belongs to the MurCDEF family. MurE subfamily.</text>
</comment>
<keyword evidence="7" id="KW-0547">Nucleotide-binding</keyword>
<feature type="modified residue" description="N6-carboxylysine" evidence="7">
    <location>
        <position position="218"/>
    </location>
</feature>
<dbReference type="Gene3D" id="3.90.190.20">
    <property type="entry name" value="Mur ligase, C-terminal domain"/>
    <property type="match status" value="1"/>
</dbReference>
<dbReference type="Pfam" id="PF08245">
    <property type="entry name" value="Mur_ligase_M"/>
    <property type="match status" value="1"/>
</dbReference>
<feature type="binding site" evidence="7">
    <location>
        <position position="30"/>
    </location>
    <ligand>
        <name>UDP-N-acetyl-alpha-D-muramoyl-L-alanyl-D-glutamate</name>
        <dbReference type="ChEBI" id="CHEBI:83900"/>
    </ligand>
</feature>
<dbReference type="EMBL" id="VBPB01000081">
    <property type="protein sequence ID" value="TMQ73123.1"/>
    <property type="molecule type" value="Genomic_DNA"/>
</dbReference>
<sequence length="497" mass="51275">MTLASLLAEVETTAVTGPTDREISDLCLDSRRVAPGAVFFGLAGAREDGGRYAAQAVAAGAAAVVVARGTTVAGTTVVEVEEPRRALAQAAARFHGHPERALRVIGVTGTNGKTTTTWMLEAIFAAAGLKAGVIGTTGVRLAGEPRPATLTTPEAPALFGLLREMVARGVAAVAIEVSSHALVQRRAYGLACEVAVFTNLSHDHLDYHATMERYLDAKLMLFDGRNLDRGGAGGRAWTAVVNADDAVADRVAEAARRGGAALATYGGGEGVRFRIEAVAPQPRGLSFALRHEGRVTQVALPLLGRHNAWNAAAAFAAAAAMGIGPKTACTGLAGMPAVPGRLEPVEAGQPFGVVVDYAHTPDALGRALAAAREHGGGRVLLVFGCGGDRDRGKRPVMGKVAAQGSDRAWVTSDNPRREDPAAIAADIVAGAEAGAFTVELDRRAAIVAALAAARPGDTVLIAGKGHETTQTLGECQLPFDDREVAREALRAQAAGRR</sequence>
<proteinExistence type="inferred from homology"/>
<dbReference type="GO" id="GO:0005524">
    <property type="term" value="F:ATP binding"/>
    <property type="evidence" value="ECO:0007669"/>
    <property type="project" value="UniProtKB-UniRule"/>
</dbReference>
<evidence type="ECO:0000256" key="2">
    <source>
        <dbReference type="ARBA" id="ARBA00022618"/>
    </source>
</evidence>
<feature type="binding site" evidence="7">
    <location>
        <begin position="151"/>
        <end position="152"/>
    </location>
    <ligand>
        <name>UDP-N-acetyl-alpha-D-muramoyl-L-alanyl-D-glutamate</name>
        <dbReference type="ChEBI" id="CHEBI:83900"/>
    </ligand>
</feature>
<dbReference type="GO" id="GO:0051301">
    <property type="term" value="P:cell division"/>
    <property type="evidence" value="ECO:0007669"/>
    <property type="project" value="UniProtKB-KW"/>
</dbReference>
<dbReference type="Gene3D" id="3.40.1190.10">
    <property type="entry name" value="Mur-like, catalytic domain"/>
    <property type="match status" value="1"/>
</dbReference>
<keyword evidence="7" id="KW-0067">ATP-binding</keyword>
<comment type="cofactor">
    <cofactor evidence="7">
        <name>Mg(2+)</name>
        <dbReference type="ChEBI" id="CHEBI:18420"/>
    </cofactor>
</comment>
<dbReference type="Gene3D" id="3.40.1390.10">
    <property type="entry name" value="MurE/MurF, N-terminal domain"/>
    <property type="match status" value="1"/>
</dbReference>
<name>A0A538UB40_UNCEI</name>
<dbReference type="SUPFAM" id="SSF53244">
    <property type="entry name" value="MurD-like peptide ligases, peptide-binding domain"/>
    <property type="match status" value="1"/>
</dbReference>
<evidence type="ECO:0000256" key="1">
    <source>
        <dbReference type="ARBA" id="ARBA00005898"/>
    </source>
</evidence>
<evidence type="ECO:0000256" key="4">
    <source>
        <dbReference type="ARBA" id="ARBA00022984"/>
    </source>
</evidence>
<evidence type="ECO:0000256" key="5">
    <source>
        <dbReference type="ARBA" id="ARBA00023306"/>
    </source>
</evidence>
<feature type="binding site" evidence="7">
    <location>
        <position position="467"/>
    </location>
    <ligand>
        <name>meso-2,6-diaminopimelate</name>
        <dbReference type="ChEBI" id="CHEBI:57791"/>
    </ligand>
</feature>
<dbReference type="InterPro" id="IPR005761">
    <property type="entry name" value="UDP-N-AcMur-Glu-dNH2Pim_ligase"/>
</dbReference>
<feature type="binding site" evidence="7">
    <location>
        <begin position="109"/>
        <end position="115"/>
    </location>
    <ligand>
        <name>ATP</name>
        <dbReference type="ChEBI" id="CHEBI:30616"/>
    </ligand>
</feature>
<dbReference type="NCBIfam" id="NF001126">
    <property type="entry name" value="PRK00139.1-4"/>
    <property type="match status" value="1"/>
</dbReference>
<dbReference type="InterPro" id="IPR036565">
    <property type="entry name" value="Mur-like_cat_sf"/>
</dbReference>
<keyword evidence="7" id="KW-0963">Cytoplasm</keyword>
<keyword evidence="4 7" id="KW-0573">Peptidoglycan synthesis</keyword>
<dbReference type="EC" id="6.3.2.13" evidence="7"/>
<evidence type="ECO:0000259" key="10">
    <source>
        <dbReference type="Pfam" id="PF02875"/>
    </source>
</evidence>